<dbReference type="GeneTree" id="ENSGT00530000063424"/>
<reference evidence="8" key="2">
    <citation type="submission" date="2025-04" db="UniProtKB">
        <authorList>
            <consortium name="RefSeq"/>
        </authorList>
    </citation>
    <scope>IDENTIFICATION</scope>
</reference>
<dbReference type="GO" id="GO:0005634">
    <property type="term" value="C:nucleus"/>
    <property type="evidence" value="ECO:0007669"/>
    <property type="project" value="UniProtKB-SubCell"/>
</dbReference>
<sequence>MAEPTVRVSGIVLASLMFQHVNSDSDVEGLVLGESRFEEQVTISDSQADNIHIEETYNVQKHIACHRLNTLYGSAGHVNMEAVRNMLAENKQESVIGWYRQRRNTEQQMTLREKLVHENLKNVLSNPHMIFLLLTPSKVTAPGSTHRMEYSAFISRSRRFVNVPVLITNLGLLEQLAYWKVSAGCSAAGYSLTMKKHGSRFFSSDGLLKEVKEVNSMNETLQVELQKSCRAVEESERLVEALQAEVSALRRRLKEKQQVEAAEEPEPARTSNPRNVLLQESVRSRFRCPLFCSQTLDLQGFPLPDADVSTATQVNSAPSDRNRKRLREELQGGDRKRRRS</sequence>
<feature type="compositionally biased region" description="Polar residues" evidence="4">
    <location>
        <begin position="309"/>
        <end position="319"/>
    </location>
</feature>
<dbReference type="GO" id="GO:0031593">
    <property type="term" value="F:polyubiquitin modification-dependent protein binding"/>
    <property type="evidence" value="ECO:0007669"/>
    <property type="project" value="TreeGrafter"/>
</dbReference>
<reference evidence="6" key="1">
    <citation type="submission" date="2023-09" db="UniProtKB">
        <authorList>
            <consortium name="Ensembl"/>
        </authorList>
    </citation>
    <scope>IDENTIFICATION</scope>
</reference>
<dbReference type="PANTHER" id="PTHR31728">
    <property type="entry name" value="ABRAXAS FAMILY MEMBER"/>
    <property type="match status" value="1"/>
</dbReference>
<dbReference type="GeneID" id="103369050"/>
<evidence type="ECO:0000313" key="8">
    <source>
        <dbReference type="RefSeq" id="XP_008295871.1"/>
    </source>
</evidence>
<dbReference type="STRING" id="144197.ENSSPAP00000011394"/>
<dbReference type="PROSITE" id="PS50249">
    <property type="entry name" value="MPN"/>
    <property type="match status" value="1"/>
</dbReference>
<feature type="region of interest" description="Disordered" evidence="4">
    <location>
        <begin position="309"/>
        <end position="340"/>
    </location>
</feature>
<evidence type="ECO:0000313" key="7">
    <source>
        <dbReference type="Proteomes" id="UP000694891"/>
    </source>
</evidence>
<dbReference type="OrthoDB" id="6358435at2759"/>
<feature type="region of interest" description="Disordered" evidence="4">
    <location>
        <begin position="257"/>
        <end position="276"/>
    </location>
</feature>
<gene>
    <name evidence="8" type="primary">fam175a</name>
</gene>
<dbReference type="PRINTS" id="PR02051">
    <property type="entry name" value="PROTEINF175"/>
</dbReference>
<dbReference type="Ensembl" id="ENSSPAT00000011595.1">
    <property type="protein sequence ID" value="ENSSPAP00000011394.1"/>
    <property type="gene ID" value="ENSSPAG00000008673.1"/>
</dbReference>
<evidence type="ECO:0000256" key="3">
    <source>
        <dbReference type="ARBA" id="ARBA00023242"/>
    </source>
</evidence>
<proteinExistence type="predicted"/>
<keyword evidence="2" id="KW-0175">Coiled coil</keyword>
<comment type="subcellular location">
    <subcellularLocation>
        <location evidence="1">Nucleus</location>
    </subcellularLocation>
</comment>
<protein>
    <submittedName>
        <fullName evidence="6">Abraxas 1, BRCA1 A complex subunit</fullName>
    </submittedName>
    <submittedName>
        <fullName evidence="8">BRCA1-A complex subunit Abraxas</fullName>
    </submittedName>
</protein>
<dbReference type="GO" id="GO:0090307">
    <property type="term" value="P:mitotic spindle assembly"/>
    <property type="evidence" value="ECO:0007669"/>
    <property type="project" value="TreeGrafter"/>
</dbReference>
<dbReference type="PANTHER" id="PTHR31728:SF2">
    <property type="entry name" value="BRCA1-A COMPLEX SUBUNIT ABRAXAS 1"/>
    <property type="match status" value="1"/>
</dbReference>
<accession>A0A3B4ZZF9</accession>
<name>A0A3B4ZZF9_9TELE</name>
<evidence type="ECO:0000256" key="4">
    <source>
        <dbReference type="SAM" id="MobiDB-lite"/>
    </source>
</evidence>
<dbReference type="Gene3D" id="3.40.140.10">
    <property type="entry name" value="Cytidine Deaminase, domain 2"/>
    <property type="match status" value="1"/>
</dbReference>
<dbReference type="CTD" id="84142"/>
<dbReference type="Proteomes" id="UP000694891">
    <property type="component" value="Unplaced"/>
</dbReference>
<evidence type="ECO:0000256" key="2">
    <source>
        <dbReference type="ARBA" id="ARBA00023054"/>
    </source>
</evidence>
<keyword evidence="7" id="KW-1185">Reference proteome</keyword>
<dbReference type="RefSeq" id="XP_008295871.1">
    <property type="nucleotide sequence ID" value="XM_008297649.1"/>
</dbReference>
<dbReference type="GO" id="GO:0008608">
    <property type="term" value="P:attachment of spindle microtubules to kinetochore"/>
    <property type="evidence" value="ECO:0007669"/>
    <property type="project" value="TreeGrafter"/>
</dbReference>
<dbReference type="InterPro" id="IPR037518">
    <property type="entry name" value="MPN"/>
</dbReference>
<dbReference type="GO" id="GO:0070536">
    <property type="term" value="P:protein K63-linked deubiquitination"/>
    <property type="evidence" value="ECO:0007669"/>
    <property type="project" value="TreeGrafter"/>
</dbReference>
<organism evidence="6">
    <name type="scientific">Stegastes partitus</name>
    <name type="common">bicolor damselfish</name>
    <dbReference type="NCBI Taxonomy" id="144197"/>
    <lineage>
        <taxon>Eukaryota</taxon>
        <taxon>Metazoa</taxon>
        <taxon>Chordata</taxon>
        <taxon>Craniata</taxon>
        <taxon>Vertebrata</taxon>
        <taxon>Euteleostomi</taxon>
        <taxon>Actinopterygii</taxon>
        <taxon>Neopterygii</taxon>
        <taxon>Teleostei</taxon>
        <taxon>Neoteleostei</taxon>
        <taxon>Acanthomorphata</taxon>
        <taxon>Ovalentaria</taxon>
        <taxon>Pomacentridae</taxon>
        <taxon>Stegastes</taxon>
    </lineage>
</organism>
<keyword evidence="3" id="KW-0539">Nucleus</keyword>
<dbReference type="Pfam" id="PF21125">
    <property type="entry name" value="MPN_2A_DUB_like"/>
    <property type="match status" value="1"/>
</dbReference>
<evidence type="ECO:0000259" key="5">
    <source>
        <dbReference type="PROSITE" id="PS50249"/>
    </source>
</evidence>
<evidence type="ECO:0000313" key="6">
    <source>
        <dbReference type="Ensembl" id="ENSSPAP00000011394.1"/>
    </source>
</evidence>
<feature type="domain" description="MPN" evidence="5">
    <location>
        <begin position="6"/>
        <end position="154"/>
    </location>
</feature>
<dbReference type="AlphaFoldDB" id="A0A3B4ZZF9"/>
<evidence type="ECO:0000256" key="1">
    <source>
        <dbReference type="ARBA" id="ARBA00004123"/>
    </source>
</evidence>
<dbReference type="InterPro" id="IPR023238">
    <property type="entry name" value="FAM175"/>
</dbReference>
<dbReference type="GO" id="GO:0008017">
    <property type="term" value="F:microtubule binding"/>
    <property type="evidence" value="ECO:0007669"/>
    <property type="project" value="TreeGrafter"/>
</dbReference>